<dbReference type="InterPro" id="IPR011006">
    <property type="entry name" value="CheY-like_superfamily"/>
</dbReference>
<dbReference type="PROSITE" id="PS50043">
    <property type="entry name" value="HTH_LUXR_2"/>
    <property type="match status" value="1"/>
</dbReference>
<feature type="domain" description="Response regulatory" evidence="5">
    <location>
        <begin position="15"/>
        <end position="131"/>
    </location>
</feature>
<dbReference type="SUPFAM" id="SSF46894">
    <property type="entry name" value="C-terminal effector domain of the bipartite response regulators"/>
    <property type="match status" value="1"/>
</dbReference>
<dbReference type="InterPro" id="IPR016032">
    <property type="entry name" value="Sig_transdc_resp-reg_C-effctor"/>
</dbReference>
<dbReference type="Pfam" id="PF00196">
    <property type="entry name" value="GerE"/>
    <property type="match status" value="1"/>
</dbReference>
<evidence type="ECO:0000256" key="3">
    <source>
        <dbReference type="PROSITE-ProRule" id="PRU00169"/>
    </source>
</evidence>
<evidence type="ECO:0000313" key="9">
    <source>
        <dbReference type="Proteomes" id="UP000279336"/>
    </source>
</evidence>
<dbReference type="Gene3D" id="3.40.50.2300">
    <property type="match status" value="1"/>
</dbReference>
<name>A0A383S8M9_9ACTN</name>
<proteinExistence type="predicted"/>
<dbReference type="GO" id="GO:0006355">
    <property type="term" value="P:regulation of DNA-templated transcription"/>
    <property type="evidence" value="ECO:0007669"/>
    <property type="project" value="InterPro"/>
</dbReference>
<dbReference type="CDD" id="cd06170">
    <property type="entry name" value="LuxR_C_like"/>
    <property type="match status" value="1"/>
</dbReference>
<dbReference type="PROSITE" id="PS00622">
    <property type="entry name" value="HTH_LUXR_1"/>
    <property type="match status" value="1"/>
</dbReference>
<dbReference type="EMBL" id="RCIW01000012">
    <property type="protein sequence ID" value="RLP08841.1"/>
    <property type="molecule type" value="Genomic_DNA"/>
</dbReference>
<evidence type="ECO:0000256" key="2">
    <source>
        <dbReference type="ARBA" id="ARBA00023125"/>
    </source>
</evidence>
<dbReference type="EMBL" id="UNQJ01000023">
    <property type="protein sequence ID" value="SYZ34350.1"/>
    <property type="molecule type" value="Genomic_DNA"/>
</dbReference>
<dbReference type="SMART" id="SM00421">
    <property type="entry name" value="HTH_LUXR"/>
    <property type="match status" value="1"/>
</dbReference>
<feature type="modified residue" description="4-aspartylphosphate" evidence="3">
    <location>
        <position position="66"/>
    </location>
</feature>
<dbReference type="CDD" id="cd17535">
    <property type="entry name" value="REC_NarL-like"/>
    <property type="match status" value="1"/>
</dbReference>
<keyword evidence="1 3" id="KW-0597">Phosphoprotein</keyword>
<evidence type="ECO:0000259" key="5">
    <source>
        <dbReference type="PROSITE" id="PS50110"/>
    </source>
</evidence>
<evidence type="ECO:0000313" key="8">
    <source>
        <dbReference type="Proteomes" id="UP000263928"/>
    </source>
</evidence>
<dbReference type="OrthoDB" id="9808843at2"/>
<dbReference type="RefSeq" id="WP_119162662.1">
    <property type="nucleotide sequence ID" value="NZ_LR134442.1"/>
</dbReference>
<sequence>MNTIPAEPEPTNPIRVVISDDQTLFRRAVSALIDREDDMTIVGEASNGLEALEAVASSGPDVAILDLEMPVMNGARAARLLRERHPGLKIVMLTVHDENELLTEAIRAGADGYLLKDLEPAELLQMIRGVMADQSPLSPRLVSGLLNQLRGGLDVQKVIVPEPDTAHGLSRRELEIMTLVSKGMSNREIATHLTITEGTVKNHVHNALRKLGMSNRNQAAAYIIRNGLNARV</sequence>
<reference evidence="7" key="1">
    <citation type="submission" date="2018-08" db="EMBL/GenBank/DDBJ databases">
        <authorList>
            <person name="Ferrada E.E."/>
            <person name="Latorre B.A."/>
        </authorList>
    </citation>
    <scope>NUCLEOTIDE SEQUENCE [LARGE SCALE GENOMIC DNA]</scope>
    <source>
        <strain evidence="7">Propionibacterium_australiense1</strain>
    </source>
</reference>
<keyword evidence="2" id="KW-0238">DNA-binding</keyword>
<keyword evidence="8" id="KW-1185">Reference proteome</keyword>
<dbReference type="InterPro" id="IPR000792">
    <property type="entry name" value="Tscrpt_reg_LuxR_C"/>
</dbReference>
<organism evidence="7 8">
    <name type="scientific">Propionibacterium australiense</name>
    <dbReference type="NCBI Taxonomy" id="119981"/>
    <lineage>
        <taxon>Bacteria</taxon>
        <taxon>Bacillati</taxon>
        <taxon>Actinomycetota</taxon>
        <taxon>Actinomycetes</taxon>
        <taxon>Propionibacteriales</taxon>
        <taxon>Propionibacteriaceae</taxon>
        <taxon>Propionibacterium</taxon>
    </lineage>
</organism>
<dbReference type="InterPro" id="IPR001789">
    <property type="entry name" value="Sig_transdc_resp-reg_receiver"/>
</dbReference>
<feature type="domain" description="HTH luxR-type" evidence="4">
    <location>
        <begin position="162"/>
        <end position="227"/>
    </location>
</feature>
<dbReference type="SMART" id="SM00448">
    <property type="entry name" value="REC"/>
    <property type="match status" value="1"/>
</dbReference>
<protein>
    <submittedName>
        <fullName evidence="7">CheY-like superfamily</fullName>
    </submittedName>
    <submittedName>
        <fullName evidence="6">Response regulator</fullName>
    </submittedName>
</protein>
<evidence type="ECO:0000313" key="6">
    <source>
        <dbReference type="EMBL" id="RLP08841.1"/>
    </source>
</evidence>
<reference evidence="8" key="2">
    <citation type="submission" date="2018-08" db="EMBL/GenBank/DDBJ databases">
        <authorList>
            <person name="Hornung B."/>
        </authorList>
    </citation>
    <scope>NUCLEOTIDE SEQUENCE [LARGE SCALE GENOMIC DNA]</scope>
</reference>
<reference evidence="6 9" key="3">
    <citation type="submission" date="2018-10" db="EMBL/GenBank/DDBJ databases">
        <title>Propionibacterium australiense Genome Sequencing and Assembly.</title>
        <authorList>
            <person name="Bernier A.-M."/>
            <person name="Bernard K."/>
        </authorList>
    </citation>
    <scope>NUCLEOTIDE SEQUENCE [LARGE SCALE GENOMIC DNA]</scope>
    <source>
        <strain evidence="6 9">NML98A078</strain>
    </source>
</reference>
<evidence type="ECO:0000259" key="4">
    <source>
        <dbReference type="PROSITE" id="PS50043"/>
    </source>
</evidence>
<dbReference type="InterPro" id="IPR058245">
    <property type="entry name" value="NreC/VraR/RcsB-like_REC"/>
</dbReference>
<dbReference type="GO" id="GO:0003677">
    <property type="term" value="F:DNA binding"/>
    <property type="evidence" value="ECO:0007669"/>
    <property type="project" value="UniProtKB-KW"/>
</dbReference>
<evidence type="ECO:0000256" key="1">
    <source>
        <dbReference type="ARBA" id="ARBA00022553"/>
    </source>
</evidence>
<dbReference type="SUPFAM" id="SSF52172">
    <property type="entry name" value="CheY-like"/>
    <property type="match status" value="1"/>
</dbReference>
<dbReference type="PANTHER" id="PTHR43214">
    <property type="entry name" value="TWO-COMPONENT RESPONSE REGULATOR"/>
    <property type="match status" value="1"/>
</dbReference>
<dbReference type="PROSITE" id="PS50110">
    <property type="entry name" value="RESPONSE_REGULATORY"/>
    <property type="match status" value="1"/>
</dbReference>
<dbReference type="PRINTS" id="PR00038">
    <property type="entry name" value="HTHLUXR"/>
</dbReference>
<accession>A0A383S8M9</accession>
<dbReference type="InterPro" id="IPR039420">
    <property type="entry name" value="WalR-like"/>
</dbReference>
<dbReference type="Proteomes" id="UP000263928">
    <property type="component" value="Unassembled WGS sequence"/>
</dbReference>
<evidence type="ECO:0000313" key="7">
    <source>
        <dbReference type="EMBL" id="SYZ34350.1"/>
    </source>
</evidence>
<gene>
    <name evidence="6" type="ORF">D7U36_08415</name>
    <name evidence="7" type="ORF">PROPAUS_2360</name>
</gene>
<dbReference type="GO" id="GO:0000160">
    <property type="term" value="P:phosphorelay signal transduction system"/>
    <property type="evidence" value="ECO:0007669"/>
    <property type="project" value="InterPro"/>
</dbReference>
<dbReference type="AlphaFoldDB" id="A0A383S8M9"/>
<dbReference type="Pfam" id="PF00072">
    <property type="entry name" value="Response_reg"/>
    <property type="match status" value="1"/>
</dbReference>
<dbReference type="Proteomes" id="UP000279336">
    <property type="component" value="Unassembled WGS sequence"/>
</dbReference>